<keyword evidence="2" id="KW-1185">Reference proteome</keyword>
<dbReference type="Proteomes" id="UP000639274">
    <property type="component" value="Chromosome"/>
</dbReference>
<dbReference type="KEGG" id="lsf:I8J32_006830"/>
<gene>
    <name evidence="1" type="ORF">I8J32_006830</name>
</gene>
<protein>
    <submittedName>
        <fullName evidence="1">Uncharacterized protein</fullName>
    </submittedName>
</protein>
<sequence length="73" mass="7819">MNDATLKLRSTLTCPHCGGQAEETMPIDACRYFHECTSCGRTLSPRAGDCCVLCSYGDVPCPPIQKHGHCGCA</sequence>
<organism evidence="1 2">
    <name type="scientific">Agrilutibacter solisilvae</name>
    <dbReference type="NCBI Taxonomy" id="2763317"/>
    <lineage>
        <taxon>Bacteria</taxon>
        <taxon>Pseudomonadati</taxon>
        <taxon>Pseudomonadota</taxon>
        <taxon>Gammaproteobacteria</taxon>
        <taxon>Lysobacterales</taxon>
        <taxon>Lysobacteraceae</taxon>
        <taxon>Agrilutibacter</taxon>
    </lineage>
</organism>
<reference evidence="1 2" key="1">
    <citation type="submission" date="2021-03" db="EMBL/GenBank/DDBJ databases">
        <title>Lysobacter sp. nov. isolated from soil of gangwondo yeongwol, south Korea.</title>
        <authorList>
            <person name="Kim K.R."/>
            <person name="Kim K.H."/>
            <person name="Jeon C.O."/>
        </authorList>
    </citation>
    <scope>NUCLEOTIDE SEQUENCE [LARGE SCALE GENOMIC DNA]</scope>
    <source>
        <strain evidence="1 2">R19</strain>
    </source>
</reference>
<dbReference type="NCBIfam" id="NF041374">
    <property type="entry name" value="GDCCVxC"/>
    <property type="match status" value="1"/>
</dbReference>
<name>A0A974Y1K6_9GAMM</name>
<dbReference type="InterPro" id="IPR047677">
    <property type="entry name" value="GDCCVxC"/>
</dbReference>
<evidence type="ECO:0000313" key="2">
    <source>
        <dbReference type="Proteomes" id="UP000639274"/>
    </source>
</evidence>
<dbReference type="RefSeq" id="WP_200616336.1">
    <property type="nucleotide sequence ID" value="NZ_CP071518.1"/>
</dbReference>
<proteinExistence type="predicted"/>
<evidence type="ECO:0000313" key="1">
    <source>
        <dbReference type="EMBL" id="QSX79558.1"/>
    </source>
</evidence>
<dbReference type="EMBL" id="CP071518">
    <property type="protein sequence ID" value="QSX79558.1"/>
    <property type="molecule type" value="Genomic_DNA"/>
</dbReference>
<accession>A0A974Y1K6</accession>
<dbReference type="AlphaFoldDB" id="A0A974Y1K6"/>